<dbReference type="InterPro" id="IPR023401">
    <property type="entry name" value="ODC_N"/>
</dbReference>
<protein>
    <submittedName>
        <fullName evidence="1">Ornithine cyclodeaminase</fullName>
    </submittedName>
</protein>
<dbReference type="InterPro" id="IPR003462">
    <property type="entry name" value="ODC_Mu_crystall"/>
</dbReference>
<sequence>MRLSPDPQPLHISSDDIEAHVGFDLAIEAADAAARAVAAGAVTTRRTQVSFEGGWMRVMVADVSSLGVFGYKEFHLADGRLVRYCVHVFEETTGRPLGIVDAARITTLRTAATAAVAIRHLLGERPSVRLGVVGTGSEALAGVQALSRLVGLEEIRATSRNPVNREAFARSVATETGHVVTVSNSLEKVLDGVDLVYAATNSGGHVVLRQEDVAEVGLVASIGSTLPIQRELAGAVLAGADRVVVDTMDVLEESGDAIEALDTGWSGDVQLLGAALSAPAPAGERVVYKSIGSPEQDLVLAHRIVQHAAEHGYGRRIDALSAVKENL</sequence>
<proteinExistence type="predicted"/>
<dbReference type="RefSeq" id="WP_367918181.1">
    <property type="nucleotide sequence ID" value="NZ_BAABAC010000007.1"/>
</dbReference>
<evidence type="ECO:0000313" key="2">
    <source>
        <dbReference type="Proteomes" id="UP001597229"/>
    </source>
</evidence>
<dbReference type="Proteomes" id="UP001597229">
    <property type="component" value="Unassembled WGS sequence"/>
</dbReference>
<dbReference type="SUPFAM" id="SSF51735">
    <property type="entry name" value="NAD(P)-binding Rossmann-fold domains"/>
    <property type="match status" value="1"/>
</dbReference>
<reference evidence="2" key="1">
    <citation type="journal article" date="2019" name="Int. J. Syst. Evol. Microbiol.">
        <title>The Global Catalogue of Microorganisms (GCM) 10K type strain sequencing project: providing services to taxonomists for standard genome sequencing and annotation.</title>
        <authorList>
            <consortium name="The Broad Institute Genomics Platform"/>
            <consortium name="The Broad Institute Genome Sequencing Center for Infectious Disease"/>
            <person name="Wu L."/>
            <person name="Ma J."/>
        </authorList>
    </citation>
    <scope>NUCLEOTIDE SEQUENCE [LARGE SCALE GENOMIC DNA]</scope>
    <source>
        <strain evidence="2">CCUG 52478</strain>
    </source>
</reference>
<dbReference type="Gene3D" id="3.30.1780.10">
    <property type="entry name" value="ornithine cyclodeaminase, domain 1"/>
    <property type="match status" value="1"/>
</dbReference>
<gene>
    <name evidence="1" type="ORF">ACFQ3F_25050</name>
</gene>
<dbReference type="EMBL" id="JBHTLX010000033">
    <property type="protein sequence ID" value="MFD1251083.1"/>
    <property type="molecule type" value="Genomic_DNA"/>
</dbReference>
<dbReference type="InterPro" id="IPR036291">
    <property type="entry name" value="NAD(P)-bd_dom_sf"/>
</dbReference>
<dbReference type="PANTHER" id="PTHR13812:SF19">
    <property type="entry name" value="KETIMINE REDUCTASE MU-CRYSTALLIN"/>
    <property type="match status" value="1"/>
</dbReference>
<name>A0ABW3W9X0_9ACTN</name>
<dbReference type="PANTHER" id="PTHR13812">
    <property type="entry name" value="KETIMINE REDUCTASE MU-CRYSTALLIN"/>
    <property type="match status" value="1"/>
</dbReference>
<evidence type="ECO:0000313" key="1">
    <source>
        <dbReference type="EMBL" id="MFD1251083.1"/>
    </source>
</evidence>
<accession>A0ABW3W9X0</accession>
<dbReference type="Gene3D" id="3.40.50.720">
    <property type="entry name" value="NAD(P)-binding Rossmann-like Domain"/>
    <property type="match status" value="1"/>
</dbReference>
<comment type="caution">
    <text evidence="1">The sequence shown here is derived from an EMBL/GenBank/DDBJ whole genome shotgun (WGS) entry which is preliminary data.</text>
</comment>
<keyword evidence="2" id="KW-1185">Reference proteome</keyword>
<dbReference type="Pfam" id="PF02423">
    <property type="entry name" value="OCD_Mu_crystall"/>
    <property type="match status" value="1"/>
</dbReference>
<organism evidence="1 2">
    <name type="scientific">Nocardioides ginsengisoli</name>
    <dbReference type="NCBI Taxonomy" id="363868"/>
    <lineage>
        <taxon>Bacteria</taxon>
        <taxon>Bacillati</taxon>
        <taxon>Actinomycetota</taxon>
        <taxon>Actinomycetes</taxon>
        <taxon>Propionibacteriales</taxon>
        <taxon>Nocardioidaceae</taxon>
        <taxon>Nocardioides</taxon>
    </lineage>
</organism>